<reference evidence="1 2" key="1">
    <citation type="submission" date="2019-02" db="EMBL/GenBank/DDBJ databases">
        <authorList>
            <person name="Khodamoradi S."/>
            <person name="Hahnke R.L."/>
            <person name="Kaempfer P."/>
            <person name="Schumann P."/>
            <person name="Rohde M."/>
            <person name="Steinert M."/>
            <person name="Luzhetskyy A."/>
            <person name="Wink J."/>
            <person name="Ruckert C."/>
        </authorList>
    </citation>
    <scope>NUCLEOTIDE SEQUENCE [LARGE SCALE GENOMIC DNA]</scope>
    <source>
        <strain evidence="1 2">M2</strain>
        <plasmid evidence="2">phim2</plasmid>
    </source>
</reference>
<sequence>MDCENCNAREAVATFDVGDVETALCHYCAGTPGIHAGRCDTIAA</sequence>
<dbReference type="Proteomes" id="UP000292235">
    <property type="component" value="Plasmid phiM2"/>
</dbReference>
<proteinExistence type="predicted"/>
<dbReference type="AlphaFoldDB" id="A0A4P6QB01"/>
<gene>
    <name evidence="1" type="ORF">EKD16_25395</name>
</gene>
<name>A0A4P6QB01_9ACTN</name>
<evidence type="ECO:0000313" key="1">
    <source>
        <dbReference type="EMBL" id="QBI56819.1"/>
    </source>
</evidence>
<keyword evidence="1" id="KW-0614">Plasmid</keyword>
<organism evidence="1 2">
    <name type="scientific">Streptomonospora litoralis</name>
    <dbReference type="NCBI Taxonomy" id="2498135"/>
    <lineage>
        <taxon>Bacteria</taxon>
        <taxon>Bacillati</taxon>
        <taxon>Actinomycetota</taxon>
        <taxon>Actinomycetes</taxon>
        <taxon>Streptosporangiales</taxon>
        <taxon>Nocardiopsidaceae</taxon>
        <taxon>Streptomonospora</taxon>
    </lineage>
</organism>
<accession>A0A4P6QB01</accession>
<evidence type="ECO:0000313" key="2">
    <source>
        <dbReference type="Proteomes" id="UP000292235"/>
    </source>
</evidence>
<dbReference type="EMBL" id="CP036456">
    <property type="protein sequence ID" value="QBI56819.1"/>
    <property type="molecule type" value="Genomic_DNA"/>
</dbReference>
<keyword evidence="2" id="KW-1185">Reference proteome</keyword>
<geneLocation type="plasmid" evidence="2">
    <name>phim2</name>
</geneLocation>
<protein>
    <submittedName>
        <fullName evidence="1">Uncharacterized protein</fullName>
    </submittedName>
</protein>
<dbReference type="KEGG" id="strr:EKD16_25395"/>
<dbReference type="RefSeq" id="WP_278248947.1">
    <property type="nucleotide sequence ID" value="NZ_CP036456.1"/>
</dbReference>